<sequence>MTLLAGYSSSGNEIYYNSTDVQDYQLGWVYDIKTAVVKNFWIKDGTGTTIFEMWGFELKIQESETYNWIVTELNAVELENVYGSNWDSDLEAYCWWAL</sequence>
<dbReference type="AlphaFoldDB" id="X1BXG9"/>
<dbReference type="EMBL" id="BART01014508">
    <property type="protein sequence ID" value="GAG88878.1"/>
    <property type="molecule type" value="Genomic_DNA"/>
</dbReference>
<reference evidence="1" key="1">
    <citation type="journal article" date="2014" name="Front. Microbiol.">
        <title>High frequency of phylogenetically diverse reductive dehalogenase-homologous genes in deep subseafloor sedimentary metagenomes.</title>
        <authorList>
            <person name="Kawai M."/>
            <person name="Futagami T."/>
            <person name="Toyoda A."/>
            <person name="Takaki Y."/>
            <person name="Nishi S."/>
            <person name="Hori S."/>
            <person name="Arai W."/>
            <person name="Tsubouchi T."/>
            <person name="Morono Y."/>
            <person name="Uchiyama I."/>
            <person name="Ito T."/>
            <person name="Fujiyama A."/>
            <person name="Inagaki F."/>
            <person name="Takami H."/>
        </authorList>
    </citation>
    <scope>NUCLEOTIDE SEQUENCE</scope>
    <source>
        <strain evidence="1">Expedition CK06-06</strain>
    </source>
</reference>
<feature type="non-terminal residue" evidence="1">
    <location>
        <position position="98"/>
    </location>
</feature>
<gene>
    <name evidence="1" type="ORF">S01H4_28882</name>
</gene>
<name>X1BXG9_9ZZZZ</name>
<organism evidence="1">
    <name type="scientific">marine sediment metagenome</name>
    <dbReference type="NCBI Taxonomy" id="412755"/>
    <lineage>
        <taxon>unclassified sequences</taxon>
        <taxon>metagenomes</taxon>
        <taxon>ecological metagenomes</taxon>
    </lineage>
</organism>
<accession>X1BXG9</accession>
<evidence type="ECO:0000313" key="1">
    <source>
        <dbReference type="EMBL" id="GAG88878.1"/>
    </source>
</evidence>
<proteinExistence type="predicted"/>
<comment type="caution">
    <text evidence="1">The sequence shown here is derived from an EMBL/GenBank/DDBJ whole genome shotgun (WGS) entry which is preliminary data.</text>
</comment>
<protein>
    <submittedName>
        <fullName evidence="1">Uncharacterized protein</fullName>
    </submittedName>
</protein>